<proteinExistence type="predicted"/>
<accession>A0A0L7AT76</accession>
<dbReference type="PATRIC" id="fig|1365965.3.peg.2142"/>
<dbReference type="RefSeq" id="WP_022244567.1">
    <property type="nucleotide sequence ID" value="NZ_AVQD01000018.1"/>
</dbReference>
<gene>
    <name evidence="1" type="ORF">BBM1128_10605</name>
</gene>
<protein>
    <submittedName>
        <fullName evidence="1">Uncharacterized protein</fullName>
    </submittedName>
</protein>
<comment type="caution">
    <text evidence="1">The sequence shown here is derived from an EMBL/GenBank/DDBJ whole genome shotgun (WGS) entry which is preliminary data.</text>
</comment>
<reference evidence="1 2" key="1">
    <citation type="journal article" date="2015" name="Int J Genomics">
        <title>Comparative Genomics Revealed Genetic Diversity and Species/Strain-Level Differences in Carbohydrate Metabolism of Three Probiotic Bifidobacterial Species.</title>
        <authorList>
            <person name="Odamaki T."/>
            <person name="Horigome A."/>
            <person name="Sugahara H."/>
            <person name="Hashikura N."/>
            <person name="Minami J."/>
            <person name="Xiao J.Z."/>
            <person name="Abe F."/>
        </authorList>
    </citation>
    <scope>NUCLEOTIDE SEQUENCE [LARGE SCALE GENOMIC DNA]</scope>
    <source>
        <strain evidence="1 2">MCC 1128</strain>
    </source>
</reference>
<evidence type="ECO:0000313" key="1">
    <source>
        <dbReference type="EMBL" id="KOA38430.1"/>
    </source>
</evidence>
<organism evidence="1 2">
    <name type="scientific">Bifidobacterium breve MCC 1128</name>
    <dbReference type="NCBI Taxonomy" id="1365965"/>
    <lineage>
        <taxon>Bacteria</taxon>
        <taxon>Bacillati</taxon>
        <taxon>Actinomycetota</taxon>
        <taxon>Actinomycetes</taxon>
        <taxon>Bifidobacteriales</taxon>
        <taxon>Bifidobacteriaceae</taxon>
        <taxon>Bifidobacterium</taxon>
    </lineage>
</organism>
<sequence length="40" mass="4360">MQNNTFDQIANANTVSMDAGLSQFAFAKASSTLFKKVFSK</sequence>
<dbReference type="AlphaFoldDB" id="A0A0L7AT76"/>
<name>A0A0L7AT76_BIFBR</name>
<evidence type="ECO:0000313" key="2">
    <source>
        <dbReference type="Proteomes" id="UP000037193"/>
    </source>
</evidence>
<dbReference type="Proteomes" id="UP000037193">
    <property type="component" value="Unassembled WGS sequence"/>
</dbReference>
<dbReference type="EMBL" id="AVQD01000018">
    <property type="protein sequence ID" value="KOA38430.1"/>
    <property type="molecule type" value="Genomic_DNA"/>
</dbReference>